<feature type="domain" description="Serine/threonine specific protein phosphatases" evidence="6">
    <location>
        <begin position="43"/>
        <end position="277"/>
    </location>
</feature>
<feature type="transmembrane region" description="Helical" evidence="5">
    <location>
        <begin position="173"/>
        <end position="195"/>
    </location>
</feature>
<keyword evidence="2" id="KW-0479">Metal-binding</keyword>
<evidence type="ECO:0000256" key="4">
    <source>
        <dbReference type="ARBA" id="ARBA00023211"/>
    </source>
</evidence>
<evidence type="ECO:0000256" key="3">
    <source>
        <dbReference type="ARBA" id="ARBA00022801"/>
    </source>
</evidence>
<evidence type="ECO:0000313" key="8">
    <source>
        <dbReference type="Proteomes" id="UP000688137"/>
    </source>
</evidence>
<keyword evidence="5" id="KW-1133">Transmembrane helix</keyword>
<name>A0A8S1LA20_PARPR</name>
<evidence type="ECO:0000256" key="2">
    <source>
        <dbReference type="ARBA" id="ARBA00022723"/>
    </source>
</evidence>
<keyword evidence="5" id="KW-0812">Transmembrane</keyword>
<dbReference type="InterPro" id="IPR004843">
    <property type="entry name" value="Calcineurin-like_PHP"/>
</dbReference>
<keyword evidence="8" id="KW-1185">Reference proteome</keyword>
<organism evidence="7 8">
    <name type="scientific">Paramecium primaurelia</name>
    <dbReference type="NCBI Taxonomy" id="5886"/>
    <lineage>
        <taxon>Eukaryota</taxon>
        <taxon>Sar</taxon>
        <taxon>Alveolata</taxon>
        <taxon>Ciliophora</taxon>
        <taxon>Intramacronucleata</taxon>
        <taxon>Oligohymenophorea</taxon>
        <taxon>Peniculida</taxon>
        <taxon>Parameciidae</taxon>
        <taxon>Paramecium</taxon>
    </lineage>
</organism>
<gene>
    <name evidence="7" type="ORF">PPRIM_AZ9-3.1.T0340190</name>
</gene>
<evidence type="ECO:0000259" key="6">
    <source>
        <dbReference type="SMART" id="SM00156"/>
    </source>
</evidence>
<dbReference type="InterPro" id="IPR047129">
    <property type="entry name" value="PPA2-like"/>
</dbReference>
<dbReference type="EMBL" id="CAJJDM010000033">
    <property type="protein sequence ID" value="CAD8063181.1"/>
    <property type="molecule type" value="Genomic_DNA"/>
</dbReference>
<protein>
    <recommendedName>
        <fullName evidence="1">protein-serine/threonine phosphatase</fullName>
        <ecNumber evidence="1">3.1.3.16</ecNumber>
    </recommendedName>
</protein>
<dbReference type="SMART" id="SM00156">
    <property type="entry name" value="PP2Ac"/>
    <property type="match status" value="1"/>
</dbReference>
<sequence>MINYIILIKLAKEFFQQKKIKDQILVKTQNSELILQKKRIILQNKIQNYTSIIHLLGIFSKEPNVTKVPTPVTIFGDIHGYLKQKKIGQLYVVEELVKVGGKHPFTNYLFLGDYADRVAHSVEVIKLLSLLKVKFQNTVTQIRGNHKIRGNTQNYGFYTKCQQKYGNSQGWEYFTAITCIVGTIYYVCMEVYLFLQRVLMKQTLFLEVKCLRNFYISNNMPHLIRTHQLCDKGFNLKFEDRYITVWSEPNYLYRNGNLASIVEEQNQRYFNIFSEIQMIKDLGTKSIMLEADITYFI</sequence>
<keyword evidence="3" id="KW-0378">Hydrolase</keyword>
<dbReference type="GO" id="GO:0004722">
    <property type="term" value="F:protein serine/threonine phosphatase activity"/>
    <property type="evidence" value="ECO:0007669"/>
    <property type="project" value="UniProtKB-EC"/>
</dbReference>
<dbReference type="Proteomes" id="UP000688137">
    <property type="component" value="Unassembled WGS sequence"/>
</dbReference>
<evidence type="ECO:0000256" key="1">
    <source>
        <dbReference type="ARBA" id="ARBA00013081"/>
    </source>
</evidence>
<dbReference type="AlphaFoldDB" id="A0A8S1LA20"/>
<dbReference type="InterPro" id="IPR006186">
    <property type="entry name" value="Ser/Thr-sp_prot-phosphatase"/>
</dbReference>
<dbReference type="Pfam" id="PF00149">
    <property type="entry name" value="Metallophos"/>
    <property type="match status" value="1"/>
</dbReference>
<dbReference type="EC" id="3.1.3.16" evidence="1"/>
<dbReference type="GO" id="GO:0046872">
    <property type="term" value="F:metal ion binding"/>
    <property type="evidence" value="ECO:0007669"/>
    <property type="project" value="UniProtKB-KW"/>
</dbReference>
<dbReference type="PANTHER" id="PTHR45619">
    <property type="entry name" value="SERINE/THREONINE-PROTEIN PHOSPHATASE PP2A-RELATED"/>
    <property type="match status" value="1"/>
</dbReference>
<reference evidence="7" key="1">
    <citation type="submission" date="2021-01" db="EMBL/GenBank/DDBJ databases">
        <authorList>
            <consortium name="Genoscope - CEA"/>
            <person name="William W."/>
        </authorList>
    </citation>
    <scope>NUCLEOTIDE SEQUENCE</scope>
</reference>
<accession>A0A8S1LA20</accession>
<keyword evidence="5" id="KW-0472">Membrane</keyword>
<evidence type="ECO:0000313" key="7">
    <source>
        <dbReference type="EMBL" id="CAD8063181.1"/>
    </source>
</evidence>
<comment type="caution">
    <text evidence="7">The sequence shown here is derived from an EMBL/GenBank/DDBJ whole genome shotgun (WGS) entry which is preliminary data.</text>
</comment>
<evidence type="ECO:0000256" key="5">
    <source>
        <dbReference type="SAM" id="Phobius"/>
    </source>
</evidence>
<keyword evidence="4" id="KW-0464">Manganese</keyword>
<proteinExistence type="predicted"/>